<feature type="region of interest" description="Disordered" evidence="1">
    <location>
        <begin position="711"/>
        <end position="747"/>
    </location>
</feature>
<keyword evidence="3" id="KW-1185">Reference proteome</keyword>
<comment type="caution">
    <text evidence="2">The sequence shown here is derived from an EMBL/GenBank/DDBJ whole genome shotgun (WGS) entry which is preliminary data.</text>
</comment>
<reference evidence="2" key="1">
    <citation type="submission" date="2022-07" db="EMBL/GenBank/DDBJ databases">
        <title>Fungi with potential for degradation of polypropylene.</title>
        <authorList>
            <person name="Gostincar C."/>
        </authorList>
    </citation>
    <scope>NUCLEOTIDE SEQUENCE</scope>
    <source>
        <strain evidence="2">EXF-13308</strain>
    </source>
</reference>
<feature type="region of interest" description="Disordered" evidence="1">
    <location>
        <begin position="1"/>
        <end position="23"/>
    </location>
</feature>
<evidence type="ECO:0000313" key="2">
    <source>
        <dbReference type="EMBL" id="KAJ9155575.1"/>
    </source>
</evidence>
<feature type="region of interest" description="Disordered" evidence="1">
    <location>
        <begin position="545"/>
        <end position="594"/>
    </location>
</feature>
<feature type="region of interest" description="Disordered" evidence="1">
    <location>
        <begin position="900"/>
        <end position="928"/>
    </location>
</feature>
<evidence type="ECO:0000313" key="3">
    <source>
        <dbReference type="Proteomes" id="UP001174694"/>
    </source>
</evidence>
<sequence length="970" mass="107211">MQRAGPPESGLGPGPKAWKPESALSVLRRTKSVSRGLGVWKDGLVKPSGMPARSRSISTAEPATGLSVAGDDAPSPPELPVVVSAHNDSNRRQLREYTQRIRAARLPLTDEGHLDAEYKEYSKIRDQCSALVRALLSQQQQQHPQRSPSKDYGELTSSKQGIGGESSGDRDRGTSMASGVVTQIADEDVGITSTGPGRPSGAWVDTVRDWQACIENLLKAHRTSLLETYGEYGKKPVSNEKLFAEEAFRAQAVGRMRATNVYWTPASAPEFWTRYEARFRAHDRLRDDVAELAGLLMAEKSGAAADRVVEEHTIAPRGDAVLEFANAGMEWKPVLRFRVSSHMLAHTSPIFARMFAGDEPLDTDAVEPCDSAELEAELPPLPPASFVCHDGSQVKLYSMPQFELNREGSLTVLLHAAHLHNDRLPRDVSFQQFVAIAEACARYRCTSPLEVLVEHRWLPQWVHKASDEMPDGLLTISYAFGLRRLFTRTSKTVILNIVDEKELQDKAWPQRVKDRIWAVRQTKMAQVRAACAAAVQEYIRPPEEASSSVTAARDAPRDPVLSSDALGHVRTRSSPPSVYSSSITAPSGEDPPYGPLTLSSIPRCPKGSQWCDATNLGWLLLVYNELQLLGTVMNPTMISHLQPPPARSLAQLLDSLRLIPSPPHPAHAGPTGARGGVCDPAPAFRTAVNDIYNSVSGLTLFEVSGRKHGWAMSRSRRDEPQSVLRVRMGRGERSQSDGSRQATKRRRRTAVLDEGTCLRILGLLDSLDDLHAAAMVNRCFYGAFKQNELSLMRNVVKADRRRTLHLLTGMKVEDRPGEEEIRRTEAQAVQARLEACRARRERRAREEAECQHVDNVEEDESDSSTDSLVADFTMLSADGSDVDETSGLDLDMTEEEARQILWPDPPRTSSPPPESNAKASDVEGSREKFRAEDVILAEEKTLVIVDGKQLREERDRRVGLFSDPGRSDLQ</sequence>
<name>A0AA38VYY7_9PEZI</name>
<accession>A0AA38VYY7</accession>
<organism evidence="2 3">
    <name type="scientific">Pleurostoma richardsiae</name>
    <dbReference type="NCBI Taxonomy" id="41990"/>
    <lineage>
        <taxon>Eukaryota</taxon>
        <taxon>Fungi</taxon>
        <taxon>Dikarya</taxon>
        <taxon>Ascomycota</taxon>
        <taxon>Pezizomycotina</taxon>
        <taxon>Sordariomycetes</taxon>
        <taxon>Sordariomycetidae</taxon>
        <taxon>Calosphaeriales</taxon>
        <taxon>Pleurostomataceae</taxon>
        <taxon>Pleurostoma</taxon>
    </lineage>
</organism>
<proteinExistence type="predicted"/>
<evidence type="ECO:0000256" key="1">
    <source>
        <dbReference type="SAM" id="MobiDB-lite"/>
    </source>
</evidence>
<dbReference type="Proteomes" id="UP001174694">
    <property type="component" value="Unassembled WGS sequence"/>
</dbReference>
<evidence type="ECO:0008006" key="4">
    <source>
        <dbReference type="Google" id="ProtNLM"/>
    </source>
</evidence>
<feature type="compositionally biased region" description="Low complexity" evidence="1">
    <location>
        <begin position="573"/>
        <end position="582"/>
    </location>
</feature>
<feature type="region of interest" description="Disordered" evidence="1">
    <location>
        <begin position="844"/>
        <end position="865"/>
    </location>
</feature>
<feature type="compositionally biased region" description="Pro residues" evidence="1">
    <location>
        <begin position="903"/>
        <end position="914"/>
    </location>
</feature>
<gene>
    <name evidence="2" type="ORF">NKR23_g1861</name>
</gene>
<dbReference type="AlphaFoldDB" id="A0AA38VYY7"/>
<dbReference type="EMBL" id="JANBVO010000003">
    <property type="protein sequence ID" value="KAJ9155575.1"/>
    <property type="molecule type" value="Genomic_DNA"/>
</dbReference>
<protein>
    <recommendedName>
        <fullName evidence="4">BTB domain-containing protein</fullName>
    </recommendedName>
</protein>
<feature type="region of interest" description="Disordered" evidence="1">
    <location>
        <begin position="136"/>
        <end position="176"/>
    </location>
</feature>
<feature type="compositionally biased region" description="Basic and acidic residues" evidence="1">
    <location>
        <begin position="844"/>
        <end position="855"/>
    </location>
</feature>
<feature type="region of interest" description="Disordered" evidence="1">
    <location>
        <begin position="38"/>
        <end position="91"/>
    </location>
</feature>